<organism evidence="7">
    <name type="scientific">freshwater metagenome</name>
    <dbReference type="NCBI Taxonomy" id="449393"/>
    <lineage>
        <taxon>unclassified sequences</taxon>
        <taxon>metagenomes</taxon>
        <taxon>ecological metagenomes</taxon>
    </lineage>
</organism>
<name>A0A6J6EJH1_9ZZZZ</name>
<dbReference type="FunFam" id="3.30.70.2740:FF:000001">
    <property type="entry name" value="D-lactate dehydrogenase mitochondrial"/>
    <property type="match status" value="1"/>
</dbReference>
<dbReference type="InterPro" id="IPR016166">
    <property type="entry name" value="FAD-bd_PCMH"/>
</dbReference>
<dbReference type="InterPro" id="IPR036318">
    <property type="entry name" value="FAD-bd_PCMH-like_sf"/>
</dbReference>
<dbReference type="Gene3D" id="3.30.70.2740">
    <property type="match status" value="1"/>
</dbReference>
<dbReference type="InterPro" id="IPR051914">
    <property type="entry name" value="FAD-linked_OxidoTrans_Type4"/>
</dbReference>
<keyword evidence="3" id="KW-0285">Flavoprotein</keyword>
<dbReference type="AlphaFoldDB" id="A0A6J6EJH1"/>
<evidence type="ECO:0000256" key="3">
    <source>
        <dbReference type="ARBA" id="ARBA00022630"/>
    </source>
</evidence>
<evidence type="ECO:0000259" key="6">
    <source>
        <dbReference type="PROSITE" id="PS51387"/>
    </source>
</evidence>
<gene>
    <name evidence="7" type="ORF">UFOPK1726_00616</name>
</gene>
<dbReference type="Gene3D" id="1.10.45.10">
    <property type="entry name" value="Vanillyl-alcohol Oxidase, Chain A, domain 4"/>
    <property type="match status" value="1"/>
</dbReference>
<dbReference type="Gene3D" id="3.30.465.10">
    <property type="match status" value="1"/>
</dbReference>
<dbReference type="PANTHER" id="PTHR42934">
    <property type="entry name" value="GLYCOLATE OXIDASE SUBUNIT GLCD"/>
    <property type="match status" value="1"/>
</dbReference>
<dbReference type="EMBL" id="CAEZTT010000059">
    <property type="protein sequence ID" value="CAB4576711.1"/>
    <property type="molecule type" value="Genomic_DNA"/>
</dbReference>
<dbReference type="PROSITE" id="PS51387">
    <property type="entry name" value="FAD_PCMH"/>
    <property type="match status" value="1"/>
</dbReference>
<evidence type="ECO:0000256" key="2">
    <source>
        <dbReference type="ARBA" id="ARBA00008000"/>
    </source>
</evidence>
<dbReference type="GO" id="GO:0071949">
    <property type="term" value="F:FAD binding"/>
    <property type="evidence" value="ECO:0007669"/>
    <property type="project" value="InterPro"/>
</dbReference>
<comment type="cofactor">
    <cofactor evidence="1">
        <name>FAD</name>
        <dbReference type="ChEBI" id="CHEBI:57692"/>
    </cofactor>
</comment>
<dbReference type="Pfam" id="PF01565">
    <property type="entry name" value="FAD_binding_4"/>
    <property type="match status" value="1"/>
</dbReference>
<evidence type="ECO:0000256" key="1">
    <source>
        <dbReference type="ARBA" id="ARBA00001974"/>
    </source>
</evidence>
<dbReference type="InterPro" id="IPR016164">
    <property type="entry name" value="FAD-linked_Oxase-like_C"/>
</dbReference>
<keyword evidence="5" id="KW-0560">Oxidoreductase</keyword>
<dbReference type="InterPro" id="IPR006094">
    <property type="entry name" value="Oxid_FAD_bind_N"/>
</dbReference>
<sequence>MYPYRQMNLAALTQLLGDKVKTDPVTITAYSTDATPEFKAAPEAVVFAETTQDVVELIKFANEHNVPVITRGAGSNLAAATVPITGGIILVMTKLNRILEISKSEMLAVVEPAVTNVNLDDAAAKHGLMYPPDPGSKTVSTIGGNIATCAGGLRGLKYGVTRNYVLGLEVVLGTGEVINTGSRMVKDVAGYDITRLMVGSEGTLGVITKATVALRPRPTISKYGVAYFKTLADASVAVDNIVGAGILPATLEFLDQVCIIAVEKFANIGLDTNAGALLLFGEDGDSDDVEIKTQRMADICASTTGVISVTRAKNVVEADQLLFARRCALPALAREASLAVSEDICVPRPLLAETVAKISEISKKRNVKIGVFGHAGDGNLHPKVLADINDPAEVARLHQALDDIFTLALDMGGTITGEHGVGIAKLPYLERKVGKEQMELFRRIKTAFDPNGILNPGKTGS</sequence>
<dbReference type="InterPro" id="IPR016169">
    <property type="entry name" value="FAD-bd_PCMH_sub2"/>
</dbReference>
<feature type="domain" description="FAD-binding PCMH-type" evidence="6">
    <location>
        <begin position="38"/>
        <end position="217"/>
    </location>
</feature>
<proteinExistence type="inferred from homology"/>
<accession>A0A6J6EJH1</accession>
<dbReference type="InterPro" id="IPR004113">
    <property type="entry name" value="FAD-bd_oxidored_4_C"/>
</dbReference>
<dbReference type="SUPFAM" id="SSF56176">
    <property type="entry name" value="FAD-binding/transporter-associated domain-like"/>
    <property type="match status" value="1"/>
</dbReference>
<protein>
    <submittedName>
        <fullName evidence="7">Unannotated protein</fullName>
    </submittedName>
</protein>
<dbReference type="FunFam" id="1.10.45.10:FF:000001">
    <property type="entry name" value="D-lactate dehydrogenase mitochondrial"/>
    <property type="match status" value="1"/>
</dbReference>
<dbReference type="PANTHER" id="PTHR42934:SF2">
    <property type="entry name" value="GLYCOLATE OXIDASE SUBUNIT GLCD"/>
    <property type="match status" value="1"/>
</dbReference>
<comment type="similarity">
    <text evidence="2">Belongs to the FAD-binding oxidoreductase/transferase type 4 family.</text>
</comment>
<evidence type="ECO:0000313" key="7">
    <source>
        <dbReference type="EMBL" id="CAB4576711.1"/>
    </source>
</evidence>
<dbReference type="Pfam" id="PF02913">
    <property type="entry name" value="FAD-oxidase_C"/>
    <property type="match status" value="1"/>
</dbReference>
<evidence type="ECO:0000256" key="5">
    <source>
        <dbReference type="ARBA" id="ARBA00023002"/>
    </source>
</evidence>
<dbReference type="InterPro" id="IPR016171">
    <property type="entry name" value="Vanillyl_alc_oxidase_C-sub2"/>
</dbReference>
<evidence type="ECO:0000256" key="4">
    <source>
        <dbReference type="ARBA" id="ARBA00022827"/>
    </source>
</evidence>
<reference evidence="7" key="1">
    <citation type="submission" date="2020-05" db="EMBL/GenBank/DDBJ databases">
        <authorList>
            <person name="Chiriac C."/>
            <person name="Salcher M."/>
            <person name="Ghai R."/>
            <person name="Kavagutti S V."/>
        </authorList>
    </citation>
    <scope>NUCLEOTIDE SEQUENCE</scope>
</reference>
<dbReference type="GO" id="GO:0016491">
    <property type="term" value="F:oxidoreductase activity"/>
    <property type="evidence" value="ECO:0007669"/>
    <property type="project" value="UniProtKB-KW"/>
</dbReference>
<keyword evidence="4" id="KW-0274">FAD</keyword>
<dbReference type="SUPFAM" id="SSF55103">
    <property type="entry name" value="FAD-linked oxidases, C-terminal domain"/>
    <property type="match status" value="1"/>
</dbReference>